<dbReference type="OrthoDB" id="2800877at2759"/>
<organism evidence="1 2">
    <name type="scientific">Coprinellus micaceus</name>
    <name type="common">Glistening ink-cap mushroom</name>
    <name type="synonym">Coprinus micaceus</name>
    <dbReference type="NCBI Taxonomy" id="71717"/>
    <lineage>
        <taxon>Eukaryota</taxon>
        <taxon>Fungi</taxon>
        <taxon>Dikarya</taxon>
        <taxon>Basidiomycota</taxon>
        <taxon>Agaricomycotina</taxon>
        <taxon>Agaricomycetes</taxon>
        <taxon>Agaricomycetidae</taxon>
        <taxon>Agaricales</taxon>
        <taxon>Agaricineae</taxon>
        <taxon>Psathyrellaceae</taxon>
        <taxon>Coprinellus</taxon>
    </lineage>
</organism>
<dbReference type="EMBL" id="QPFP01000337">
    <property type="protein sequence ID" value="TEB16099.1"/>
    <property type="molecule type" value="Genomic_DNA"/>
</dbReference>
<comment type="caution">
    <text evidence="1">The sequence shown here is derived from an EMBL/GenBank/DDBJ whole genome shotgun (WGS) entry which is preliminary data.</text>
</comment>
<name>A0A4Y7S4E5_COPMI</name>
<evidence type="ECO:0000313" key="1">
    <source>
        <dbReference type="EMBL" id="TEB16099.1"/>
    </source>
</evidence>
<keyword evidence="2" id="KW-1185">Reference proteome</keyword>
<feature type="non-terminal residue" evidence="1">
    <location>
        <position position="1"/>
    </location>
</feature>
<dbReference type="STRING" id="71717.A0A4Y7S4E5"/>
<proteinExistence type="predicted"/>
<sequence length="117" mass="13655">AIVPSQAGFNRMFTAWVFDEGLTWTTGQAPMLQNLFRYVKVKYGLPTDTTIHNQLAKIFIELFEQVIKEFSVRDYRQRIQDMVYTFAATIASFVDDEWNLIERVVDFKPLEDKEHGG</sequence>
<evidence type="ECO:0000313" key="2">
    <source>
        <dbReference type="Proteomes" id="UP000298030"/>
    </source>
</evidence>
<feature type="non-terminal residue" evidence="1">
    <location>
        <position position="117"/>
    </location>
</feature>
<protein>
    <submittedName>
        <fullName evidence="1">Uncharacterized protein</fullName>
    </submittedName>
</protein>
<accession>A0A4Y7S4E5</accession>
<reference evidence="1 2" key="1">
    <citation type="journal article" date="2019" name="Nat. Ecol. Evol.">
        <title>Megaphylogeny resolves global patterns of mushroom evolution.</title>
        <authorList>
            <person name="Varga T."/>
            <person name="Krizsan K."/>
            <person name="Foldi C."/>
            <person name="Dima B."/>
            <person name="Sanchez-Garcia M."/>
            <person name="Sanchez-Ramirez S."/>
            <person name="Szollosi G.J."/>
            <person name="Szarkandi J.G."/>
            <person name="Papp V."/>
            <person name="Albert L."/>
            <person name="Andreopoulos W."/>
            <person name="Angelini C."/>
            <person name="Antonin V."/>
            <person name="Barry K.W."/>
            <person name="Bougher N.L."/>
            <person name="Buchanan P."/>
            <person name="Buyck B."/>
            <person name="Bense V."/>
            <person name="Catcheside P."/>
            <person name="Chovatia M."/>
            <person name="Cooper J."/>
            <person name="Damon W."/>
            <person name="Desjardin D."/>
            <person name="Finy P."/>
            <person name="Geml J."/>
            <person name="Haridas S."/>
            <person name="Hughes K."/>
            <person name="Justo A."/>
            <person name="Karasinski D."/>
            <person name="Kautmanova I."/>
            <person name="Kiss B."/>
            <person name="Kocsube S."/>
            <person name="Kotiranta H."/>
            <person name="LaButti K.M."/>
            <person name="Lechner B.E."/>
            <person name="Liimatainen K."/>
            <person name="Lipzen A."/>
            <person name="Lukacs Z."/>
            <person name="Mihaltcheva S."/>
            <person name="Morgado L.N."/>
            <person name="Niskanen T."/>
            <person name="Noordeloos M.E."/>
            <person name="Ohm R.A."/>
            <person name="Ortiz-Santana B."/>
            <person name="Ovrebo C."/>
            <person name="Racz N."/>
            <person name="Riley R."/>
            <person name="Savchenko A."/>
            <person name="Shiryaev A."/>
            <person name="Soop K."/>
            <person name="Spirin V."/>
            <person name="Szebenyi C."/>
            <person name="Tomsovsky M."/>
            <person name="Tulloss R.E."/>
            <person name="Uehling J."/>
            <person name="Grigoriev I.V."/>
            <person name="Vagvolgyi C."/>
            <person name="Papp T."/>
            <person name="Martin F.M."/>
            <person name="Miettinen O."/>
            <person name="Hibbett D.S."/>
            <person name="Nagy L.G."/>
        </authorList>
    </citation>
    <scope>NUCLEOTIDE SEQUENCE [LARGE SCALE GENOMIC DNA]</scope>
    <source>
        <strain evidence="1 2">FP101781</strain>
    </source>
</reference>
<gene>
    <name evidence="1" type="ORF">FA13DRAFT_1595141</name>
</gene>
<dbReference type="Proteomes" id="UP000298030">
    <property type="component" value="Unassembled WGS sequence"/>
</dbReference>
<dbReference type="AlphaFoldDB" id="A0A4Y7S4E5"/>